<protein>
    <submittedName>
        <fullName evidence="1">Uncharacterized protein</fullName>
    </submittedName>
</protein>
<gene>
    <name evidence="1" type="ORF">LCGC14_0891730</name>
</gene>
<accession>A0A0F9PJQ7</accession>
<reference evidence="1" key="1">
    <citation type="journal article" date="2015" name="Nature">
        <title>Complex archaea that bridge the gap between prokaryotes and eukaryotes.</title>
        <authorList>
            <person name="Spang A."/>
            <person name="Saw J.H."/>
            <person name="Jorgensen S.L."/>
            <person name="Zaremba-Niedzwiedzka K."/>
            <person name="Martijn J."/>
            <person name="Lind A.E."/>
            <person name="van Eijk R."/>
            <person name="Schleper C."/>
            <person name="Guy L."/>
            <person name="Ettema T.J."/>
        </authorList>
    </citation>
    <scope>NUCLEOTIDE SEQUENCE</scope>
</reference>
<sequence length="110" mass="11680">MAIAELTMTSANLEVADGTKGINGYIECPGDPSIEGFRVTSDANGDFFYSKKFEKIKTISIHNHGATFNTGSIDSPKVVITQGTNGNAAKITINHTATEEVFSVIILGDL</sequence>
<evidence type="ECO:0000313" key="1">
    <source>
        <dbReference type="EMBL" id="KKN24747.1"/>
    </source>
</evidence>
<dbReference type="EMBL" id="LAZR01002859">
    <property type="protein sequence ID" value="KKN24747.1"/>
    <property type="molecule type" value="Genomic_DNA"/>
</dbReference>
<proteinExistence type="predicted"/>
<dbReference type="AlphaFoldDB" id="A0A0F9PJQ7"/>
<name>A0A0F9PJQ7_9ZZZZ</name>
<comment type="caution">
    <text evidence="1">The sequence shown here is derived from an EMBL/GenBank/DDBJ whole genome shotgun (WGS) entry which is preliminary data.</text>
</comment>
<organism evidence="1">
    <name type="scientific">marine sediment metagenome</name>
    <dbReference type="NCBI Taxonomy" id="412755"/>
    <lineage>
        <taxon>unclassified sequences</taxon>
        <taxon>metagenomes</taxon>
        <taxon>ecological metagenomes</taxon>
    </lineage>
</organism>